<evidence type="ECO:0000256" key="1">
    <source>
        <dbReference type="ARBA" id="ARBA00004613"/>
    </source>
</evidence>
<dbReference type="GO" id="GO:0004089">
    <property type="term" value="F:carbonate dehydratase activity"/>
    <property type="evidence" value="ECO:0007669"/>
    <property type="project" value="UniProtKB-EC"/>
</dbReference>
<feature type="domain" description="Alpha-carbonic anhydrase" evidence="10">
    <location>
        <begin position="35"/>
        <end position="320"/>
    </location>
</feature>
<dbReference type="EC" id="4.2.1.1" evidence="3"/>
<sequence length="323" mass="35635">MWRSAALSGLVALVLVSLCDVVATAQCNEPDCSKAKFNYDQSSCLGPASWPDITPCWSTCSGSRQSPVNIRRNDATSRTSLGVFSFNIGPQQPFQVSTTIDGFKTNSKVSTTDHVVLSDVTQFGLSGNSFRLDGFHFHAGKFNNAKGSEHSFDGEFQPMELHMVFYNTKYPDISAAIQQSDGLLVIGVMAQVFSGARPTPFPGCVHTFQRTLSRVLMDSLKDKNPKSGKSCEETVDSTLTLQDLLPADRESYYTYEGSLTTPPCSETVTWIVMKCPIVVTKSVLRRFKRLEISKNGERLGVHGSRRPVQRGKNHTPFVLLKNF</sequence>
<evidence type="ECO:0000256" key="5">
    <source>
        <dbReference type="ARBA" id="ARBA00022723"/>
    </source>
</evidence>
<keyword evidence="6" id="KW-0862">Zinc</keyword>
<dbReference type="GO" id="GO:0005576">
    <property type="term" value="C:extracellular region"/>
    <property type="evidence" value="ECO:0007669"/>
    <property type="project" value="UniProtKB-SubCell"/>
</dbReference>
<evidence type="ECO:0000313" key="11">
    <source>
        <dbReference type="Proteomes" id="UP000694844"/>
    </source>
</evidence>
<comment type="subcellular location">
    <subcellularLocation>
        <location evidence="1">Secreted</location>
    </subcellularLocation>
</comment>
<keyword evidence="7" id="KW-0456">Lyase</keyword>
<dbReference type="Gene3D" id="3.10.200.10">
    <property type="entry name" value="Alpha carbonic anhydrase"/>
    <property type="match status" value="1"/>
</dbReference>
<feature type="chain" id="PRO_5033983737" description="carbonic anhydrase" evidence="9">
    <location>
        <begin position="25"/>
        <end position="323"/>
    </location>
</feature>
<keyword evidence="4" id="KW-0964">Secreted</keyword>
<dbReference type="OrthoDB" id="429145at2759"/>
<dbReference type="AlphaFoldDB" id="A0A8B8AIW7"/>
<dbReference type="CDD" id="cd00326">
    <property type="entry name" value="alpha_CA"/>
    <property type="match status" value="1"/>
</dbReference>
<evidence type="ECO:0000256" key="2">
    <source>
        <dbReference type="ARBA" id="ARBA00010718"/>
    </source>
</evidence>
<evidence type="ECO:0000256" key="4">
    <source>
        <dbReference type="ARBA" id="ARBA00022525"/>
    </source>
</evidence>
<reference evidence="12" key="1">
    <citation type="submission" date="2025-08" db="UniProtKB">
        <authorList>
            <consortium name="RefSeq"/>
        </authorList>
    </citation>
    <scope>IDENTIFICATION</scope>
    <source>
        <tissue evidence="12">Whole sample</tissue>
    </source>
</reference>
<evidence type="ECO:0000259" key="10">
    <source>
        <dbReference type="PROSITE" id="PS51144"/>
    </source>
</evidence>
<keyword evidence="5" id="KW-0479">Metal-binding</keyword>
<proteinExistence type="inferred from homology"/>
<dbReference type="Pfam" id="PF00194">
    <property type="entry name" value="Carb_anhydrase"/>
    <property type="match status" value="1"/>
</dbReference>
<evidence type="ECO:0000256" key="6">
    <source>
        <dbReference type="ARBA" id="ARBA00022833"/>
    </source>
</evidence>
<keyword evidence="11" id="KW-1185">Reference proteome</keyword>
<dbReference type="GO" id="GO:0008270">
    <property type="term" value="F:zinc ion binding"/>
    <property type="evidence" value="ECO:0007669"/>
    <property type="project" value="InterPro"/>
</dbReference>
<evidence type="ECO:0000256" key="3">
    <source>
        <dbReference type="ARBA" id="ARBA00012925"/>
    </source>
</evidence>
<comment type="similarity">
    <text evidence="2">Belongs to the alpha-carbonic anhydrase family.</text>
</comment>
<gene>
    <name evidence="12" type="primary">LOC111102140</name>
</gene>
<dbReference type="RefSeq" id="XP_022290498.1">
    <property type="nucleotide sequence ID" value="XM_022434790.1"/>
</dbReference>
<dbReference type="PANTHER" id="PTHR18952">
    <property type="entry name" value="CARBONIC ANHYDRASE"/>
    <property type="match status" value="1"/>
</dbReference>
<dbReference type="KEGG" id="cvn:111102140"/>
<dbReference type="GeneID" id="111102140"/>
<keyword evidence="9" id="KW-0732">Signal</keyword>
<dbReference type="PROSITE" id="PS51144">
    <property type="entry name" value="ALPHA_CA_2"/>
    <property type="match status" value="1"/>
</dbReference>
<dbReference type="SUPFAM" id="SSF51069">
    <property type="entry name" value="Carbonic anhydrase"/>
    <property type="match status" value="1"/>
</dbReference>
<evidence type="ECO:0000256" key="9">
    <source>
        <dbReference type="SAM" id="SignalP"/>
    </source>
</evidence>
<evidence type="ECO:0000256" key="8">
    <source>
        <dbReference type="ARBA" id="ARBA00048348"/>
    </source>
</evidence>
<dbReference type="InterPro" id="IPR036398">
    <property type="entry name" value="CA_dom_sf"/>
</dbReference>
<evidence type="ECO:0000313" key="12">
    <source>
        <dbReference type="RefSeq" id="XP_022290498.1"/>
    </source>
</evidence>
<organism evidence="11 12">
    <name type="scientific">Crassostrea virginica</name>
    <name type="common">Eastern oyster</name>
    <dbReference type="NCBI Taxonomy" id="6565"/>
    <lineage>
        <taxon>Eukaryota</taxon>
        <taxon>Metazoa</taxon>
        <taxon>Spiralia</taxon>
        <taxon>Lophotrochozoa</taxon>
        <taxon>Mollusca</taxon>
        <taxon>Bivalvia</taxon>
        <taxon>Autobranchia</taxon>
        <taxon>Pteriomorphia</taxon>
        <taxon>Ostreida</taxon>
        <taxon>Ostreoidea</taxon>
        <taxon>Ostreidae</taxon>
        <taxon>Crassostrea</taxon>
    </lineage>
</organism>
<name>A0A8B8AIW7_CRAVI</name>
<dbReference type="PANTHER" id="PTHR18952:SF265">
    <property type="entry name" value="CARBONIC ANHYDRASE"/>
    <property type="match status" value="1"/>
</dbReference>
<protein>
    <recommendedName>
        <fullName evidence="3">carbonic anhydrase</fullName>
        <ecNumber evidence="3">4.2.1.1</ecNumber>
    </recommendedName>
</protein>
<dbReference type="Proteomes" id="UP000694844">
    <property type="component" value="Chromosome 6"/>
</dbReference>
<comment type="catalytic activity">
    <reaction evidence="8">
        <text>hydrogencarbonate + H(+) = CO2 + H2O</text>
        <dbReference type="Rhea" id="RHEA:10748"/>
        <dbReference type="ChEBI" id="CHEBI:15377"/>
        <dbReference type="ChEBI" id="CHEBI:15378"/>
        <dbReference type="ChEBI" id="CHEBI:16526"/>
        <dbReference type="ChEBI" id="CHEBI:17544"/>
        <dbReference type="EC" id="4.2.1.1"/>
    </reaction>
</comment>
<accession>A0A8B8AIW7</accession>
<dbReference type="InterPro" id="IPR023561">
    <property type="entry name" value="Carbonic_anhydrase_a-class"/>
</dbReference>
<evidence type="ECO:0000256" key="7">
    <source>
        <dbReference type="ARBA" id="ARBA00023239"/>
    </source>
</evidence>
<dbReference type="SMART" id="SM01057">
    <property type="entry name" value="Carb_anhydrase"/>
    <property type="match status" value="1"/>
</dbReference>
<feature type="signal peptide" evidence="9">
    <location>
        <begin position="1"/>
        <end position="24"/>
    </location>
</feature>
<dbReference type="InterPro" id="IPR001148">
    <property type="entry name" value="CA_dom"/>
</dbReference>